<dbReference type="OrthoDB" id="10501633at2759"/>
<dbReference type="InterPro" id="IPR002656">
    <property type="entry name" value="Acyl_transf_3_dom"/>
</dbReference>
<comment type="caution">
    <text evidence="8">The sequence shown here is derived from an EMBL/GenBank/DDBJ whole genome shotgun (WGS) entry which is preliminary data.</text>
</comment>
<dbReference type="Proteomes" id="UP000193944">
    <property type="component" value="Unassembled WGS sequence"/>
</dbReference>
<dbReference type="PANTHER" id="PTHR40074:SF2">
    <property type="entry name" value="O-ACETYLTRANSFERASE WECH"/>
    <property type="match status" value="1"/>
</dbReference>
<keyword evidence="9" id="KW-1185">Reference proteome</keyword>
<feature type="transmembrane region" description="Helical" evidence="6">
    <location>
        <begin position="267"/>
        <end position="290"/>
    </location>
</feature>
<comment type="subcellular location">
    <subcellularLocation>
        <location evidence="1">Cell membrane</location>
        <topology evidence="1">Multi-pass membrane protein</topology>
    </subcellularLocation>
</comment>
<proteinExistence type="predicted"/>
<evidence type="ECO:0000313" key="8">
    <source>
        <dbReference type="EMBL" id="ORX64313.1"/>
    </source>
</evidence>
<dbReference type="GO" id="GO:0005886">
    <property type="term" value="C:plasma membrane"/>
    <property type="evidence" value="ECO:0007669"/>
    <property type="project" value="UniProtKB-SubCell"/>
</dbReference>
<evidence type="ECO:0000259" key="7">
    <source>
        <dbReference type="Pfam" id="PF01757"/>
    </source>
</evidence>
<dbReference type="PANTHER" id="PTHR40074">
    <property type="entry name" value="O-ACETYLTRANSFERASE WECH"/>
    <property type="match status" value="1"/>
</dbReference>
<dbReference type="GO" id="GO:0009246">
    <property type="term" value="P:enterobacterial common antigen biosynthetic process"/>
    <property type="evidence" value="ECO:0007669"/>
    <property type="project" value="TreeGrafter"/>
</dbReference>
<dbReference type="AlphaFoldDB" id="A0A1Y1VT12"/>
<evidence type="ECO:0000256" key="6">
    <source>
        <dbReference type="SAM" id="Phobius"/>
    </source>
</evidence>
<feature type="domain" description="Acyltransferase 3" evidence="7">
    <location>
        <begin position="79"/>
        <end position="421"/>
    </location>
</feature>
<feature type="transmembrane region" description="Helical" evidence="6">
    <location>
        <begin position="191"/>
        <end position="217"/>
    </location>
</feature>
<evidence type="ECO:0000256" key="2">
    <source>
        <dbReference type="ARBA" id="ARBA00022475"/>
    </source>
</evidence>
<keyword evidence="4 6" id="KW-1133">Transmembrane helix</keyword>
<keyword evidence="2" id="KW-1003">Cell membrane</keyword>
<evidence type="ECO:0000313" key="9">
    <source>
        <dbReference type="Proteomes" id="UP000193944"/>
    </source>
</evidence>
<feature type="transmembrane region" description="Helical" evidence="6">
    <location>
        <begin position="150"/>
        <end position="171"/>
    </location>
</feature>
<feature type="transmembrane region" description="Helical" evidence="6">
    <location>
        <begin position="402"/>
        <end position="424"/>
    </location>
</feature>
<dbReference type="EMBL" id="MCFG01000536">
    <property type="protein sequence ID" value="ORX64313.1"/>
    <property type="molecule type" value="Genomic_DNA"/>
</dbReference>
<feature type="transmembrane region" description="Helical" evidence="6">
    <location>
        <begin position="114"/>
        <end position="138"/>
    </location>
</feature>
<reference evidence="8 9" key="2">
    <citation type="submission" date="2016-08" db="EMBL/GenBank/DDBJ databases">
        <title>Pervasive Adenine N6-methylation of Active Genes in Fungi.</title>
        <authorList>
            <consortium name="DOE Joint Genome Institute"/>
            <person name="Mondo S.J."/>
            <person name="Dannebaum R.O."/>
            <person name="Kuo R.C."/>
            <person name="Labutti K."/>
            <person name="Haridas S."/>
            <person name="Kuo A."/>
            <person name="Salamov A."/>
            <person name="Ahrendt S.R."/>
            <person name="Lipzen A."/>
            <person name="Sullivan W."/>
            <person name="Andreopoulos W.B."/>
            <person name="Clum A."/>
            <person name="Lindquist E."/>
            <person name="Daum C."/>
            <person name="Ramamoorthy G.K."/>
            <person name="Gryganskyi A."/>
            <person name="Culley D."/>
            <person name="Magnuson J.K."/>
            <person name="James T.Y."/>
            <person name="O'Malley M.A."/>
            <person name="Stajich J.E."/>
            <person name="Spatafora J.W."/>
            <person name="Visel A."/>
            <person name="Grigoriev I.V."/>
        </authorList>
    </citation>
    <scope>NUCLEOTIDE SEQUENCE [LARGE SCALE GENOMIC DNA]</scope>
    <source>
        <strain evidence="8 9">S4</strain>
    </source>
</reference>
<accession>A0A1Y1VT12</accession>
<dbReference type="GO" id="GO:0016413">
    <property type="term" value="F:O-acetyltransferase activity"/>
    <property type="evidence" value="ECO:0007669"/>
    <property type="project" value="TreeGrafter"/>
</dbReference>
<protein>
    <recommendedName>
        <fullName evidence="7">Acyltransferase 3 domain-containing protein</fullName>
    </recommendedName>
</protein>
<sequence>MSLINGSDYTSISCNDNISTIENYQELSTYNNEDIPINESIDDNEETPLRIEETPLRIEETPLRIEEPVNNKKPNKRLYWVDVLRIIACYLVILTHSCGHFLEKEKVGKRNFKILYFYNSLARPCVPLFIMISGIFFLNPKKKISYKQVFTKYVFRILKCYIFWSFYYNVIENYLIYYNSNTKIDKNAFKYMLGATITGNGHALWYLNFVIGLYISTPIFKAITEDRSLTIYAIVLFSTVTQFIPTLSNIILHYFKSKRVSDILTKYTNGLCFEVAGSYATYYLLGYLLNDVDLSKKHIYRYLFYIVGIVGSISTIILRAADNNNEKFVQFYSFNVNMATVGIFIFHKYVFSKFVDYIVKVNFIKSLISSLSECSLGIYLIHMAIFRAYAKFHIHSYDVIDPIFGVPIFSFVVLLTCYIIIYLLRKIPIFKTLT</sequence>
<organism evidence="8 9">
    <name type="scientific">Anaeromyces robustus</name>
    <dbReference type="NCBI Taxonomy" id="1754192"/>
    <lineage>
        <taxon>Eukaryota</taxon>
        <taxon>Fungi</taxon>
        <taxon>Fungi incertae sedis</taxon>
        <taxon>Chytridiomycota</taxon>
        <taxon>Chytridiomycota incertae sedis</taxon>
        <taxon>Neocallimastigomycetes</taxon>
        <taxon>Neocallimastigales</taxon>
        <taxon>Neocallimastigaceae</taxon>
        <taxon>Anaeromyces</taxon>
    </lineage>
</organism>
<gene>
    <name evidence="8" type="ORF">BCR32DRAFT_287175</name>
</gene>
<keyword evidence="3 6" id="KW-0812">Transmembrane</keyword>
<keyword evidence="5 6" id="KW-0472">Membrane</keyword>
<dbReference type="Pfam" id="PF01757">
    <property type="entry name" value="Acyl_transf_3"/>
    <property type="match status" value="1"/>
</dbReference>
<name>A0A1Y1VT12_9FUNG</name>
<evidence type="ECO:0000256" key="5">
    <source>
        <dbReference type="ARBA" id="ARBA00023136"/>
    </source>
</evidence>
<evidence type="ECO:0000256" key="4">
    <source>
        <dbReference type="ARBA" id="ARBA00022989"/>
    </source>
</evidence>
<evidence type="ECO:0000256" key="1">
    <source>
        <dbReference type="ARBA" id="ARBA00004651"/>
    </source>
</evidence>
<feature type="transmembrane region" description="Helical" evidence="6">
    <location>
        <begin position="332"/>
        <end position="351"/>
    </location>
</feature>
<feature type="transmembrane region" description="Helical" evidence="6">
    <location>
        <begin position="229"/>
        <end position="255"/>
    </location>
</feature>
<feature type="transmembrane region" description="Helical" evidence="6">
    <location>
        <begin position="302"/>
        <end position="320"/>
    </location>
</feature>
<feature type="transmembrane region" description="Helical" evidence="6">
    <location>
        <begin position="363"/>
        <end position="390"/>
    </location>
</feature>
<evidence type="ECO:0000256" key="3">
    <source>
        <dbReference type="ARBA" id="ARBA00022692"/>
    </source>
</evidence>
<reference evidence="8 9" key="1">
    <citation type="submission" date="2016-08" db="EMBL/GenBank/DDBJ databases">
        <title>A Parts List for Fungal Cellulosomes Revealed by Comparative Genomics.</title>
        <authorList>
            <consortium name="DOE Joint Genome Institute"/>
            <person name="Haitjema C.H."/>
            <person name="Gilmore S.P."/>
            <person name="Henske J.K."/>
            <person name="Solomon K.V."/>
            <person name="De Groot R."/>
            <person name="Kuo A."/>
            <person name="Mondo S.J."/>
            <person name="Salamov A.A."/>
            <person name="Labutti K."/>
            <person name="Zhao Z."/>
            <person name="Chiniquy J."/>
            <person name="Barry K."/>
            <person name="Brewer H.M."/>
            <person name="Purvine S.O."/>
            <person name="Wright A.T."/>
            <person name="Boxma B."/>
            <person name="Van Alen T."/>
            <person name="Hackstein J.H."/>
            <person name="Baker S.E."/>
            <person name="Grigoriev I.V."/>
            <person name="O'Malley M.A."/>
        </authorList>
    </citation>
    <scope>NUCLEOTIDE SEQUENCE [LARGE SCALE GENOMIC DNA]</scope>
    <source>
        <strain evidence="8 9">S4</strain>
    </source>
</reference>